<evidence type="ECO:0000256" key="2">
    <source>
        <dbReference type="ARBA" id="ARBA00010219"/>
    </source>
</evidence>
<feature type="binding site" evidence="8">
    <location>
        <begin position="193"/>
        <end position="194"/>
    </location>
    <ligand>
        <name>substrate</name>
    </ligand>
</feature>
<evidence type="ECO:0000256" key="5">
    <source>
        <dbReference type="ARBA" id="ARBA00023154"/>
    </source>
</evidence>
<organism evidence="10 11">
    <name type="scientific">Mucinivorans hirudinis</name>
    <dbReference type="NCBI Taxonomy" id="1433126"/>
    <lineage>
        <taxon>Bacteria</taxon>
        <taxon>Pseudomonadati</taxon>
        <taxon>Bacteroidota</taxon>
        <taxon>Bacteroidia</taxon>
        <taxon>Bacteroidales</taxon>
        <taxon>Rikenellaceae</taxon>
        <taxon>Mucinivorans</taxon>
    </lineage>
</organism>
<accession>A0A060R5U2</accession>
<dbReference type="HOGENOM" id="CLU_053306_3_2_10"/>
<feature type="site" description="Could be important to modulate the pK values of the two catalytic cysteine residues" evidence="8">
    <location>
        <position position="142"/>
    </location>
</feature>
<feature type="binding site" evidence="8">
    <location>
        <position position="63"/>
    </location>
    <ligand>
        <name>substrate</name>
    </ligand>
</feature>
<feature type="binding site" evidence="8">
    <location>
        <begin position="73"/>
        <end position="74"/>
    </location>
    <ligand>
        <name>substrate</name>
    </ligand>
</feature>
<keyword evidence="8" id="KW-0963">Cytoplasm</keyword>
<evidence type="ECO:0000256" key="4">
    <source>
        <dbReference type="ARBA" id="ARBA00022605"/>
    </source>
</evidence>
<comment type="catalytic activity">
    <reaction evidence="7 8">
        <text>(2S,6S)-2,6-diaminopimelate = meso-2,6-diaminopimelate</text>
        <dbReference type="Rhea" id="RHEA:15393"/>
        <dbReference type="ChEBI" id="CHEBI:57609"/>
        <dbReference type="ChEBI" id="CHEBI:57791"/>
        <dbReference type="EC" id="5.1.1.7"/>
    </reaction>
</comment>
<dbReference type="HAMAP" id="MF_00197">
    <property type="entry name" value="DAP_epimerase"/>
    <property type="match status" value="1"/>
</dbReference>
<feature type="active site" evidence="9">
    <location>
        <position position="72"/>
    </location>
</feature>
<dbReference type="NCBIfam" id="TIGR00652">
    <property type="entry name" value="DapF"/>
    <property type="match status" value="1"/>
</dbReference>
<reference evidence="10 11" key="1">
    <citation type="journal article" date="2015" name="Genome Announc.">
        <title>Complete Genome Sequence of the Novel Leech Symbiont Mucinivorans hirudinis M3T.</title>
        <authorList>
            <person name="Nelson M.C."/>
            <person name="Bomar L."/>
            <person name="Graf J."/>
        </authorList>
    </citation>
    <scope>NUCLEOTIDE SEQUENCE [LARGE SCALE GENOMIC DNA]</scope>
    <source>
        <strain evidence="11">M3</strain>
    </source>
</reference>
<comment type="subunit">
    <text evidence="8">Homodimer.</text>
</comment>
<dbReference type="Gene3D" id="3.10.310.10">
    <property type="entry name" value="Diaminopimelate Epimerase, Chain A, domain 1"/>
    <property type="match status" value="2"/>
</dbReference>
<evidence type="ECO:0000256" key="9">
    <source>
        <dbReference type="PROSITE-ProRule" id="PRU10125"/>
    </source>
</evidence>
<dbReference type="GO" id="GO:0009089">
    <property type="term" value="P:lysine biosynthetic process via diaminopimelate"/>
    <property type="evidence" value="ECO:0007669"/>
    <property type="project" value="UniProtKB-UniRule"/>
</dbReference>
<comment type="similarity">
    <text evidence="2 8">Belongs to the diaminopimelate epimerase family.</text>
</comment>
<dbReference type="InterPro" id="IPR018510">
    <property type="entry name" value="DAP_epimerase_AS"/>
</dbReference>
<dbReference type="OrthoDB" id="9805408at2"/>
<gene>
    <name evidence="8" type="primary">dapF</name>
    <name evidence="10" type="ORF">BN938_0080</name>
</gene>
<dbReference type="PANTHER" id="PTHR31689:SF0">
    <property type="entry name" value="DIAMINOPIMELATE EPIMERASE"/>
    <property type="match status" value="1"/>
</dbReference>
<evidence type="ECO:0000313" key="10">
    <source>
        <dbReference type="EMBL" id="CDN30187.1"/>
    </source>
</evidence>
<evidence type="ECO:0000256" key="3">
    <source>
        <dbReference type="ARBA" id="ARBA00013080"/>
    </source>
</evidence>
<dbReference type="AlphaFoldDB" id="A0A060R5U2"/>
<dbReference type="InterPro" id="IPR001653">
    <property type="entry name" value="DAP_epimerase_DapF"/>
</dbReference>
<dbReference type="PROSITE" id="PS01326">
    <property type="entry name" value="DAP_EPIMERASE"/>
    <property type="match status" value="1"/>
</dbReference>
<feature type="site" description="Could be important to modulate the pK values of the two catalytic cysteine residues" evidence="8">
    <location>
        <position position="193"/>
    </location>
</feature>
<name>A0A060R5U2_9BACT</name>
<dbReference type="GO" id="GO:0008837">
    <property type="term" value="F:diaminopimelate epimerase activity"/>
    <property type="evidence" value="ECO:0007669"/>
    <property type="project" value="UniProtKB-UniRule"/>
</dbReference>
<dbReference type="PANTHER" id="PTHR31689">
    <property type="entry name" value="DIAMINOPIMELATE EPIMERASE, CHLOROPLASTIC"/>
    <property type="match status" value="1"/>
</dbReference>
<comment type="caution">
    <text evidence="8">Lacks conserved residue(s) required for the propagation of feature annotation.</text>
</comment>
<evidence type="ECO:0000256" key="8">
    <source>
        <dbReference type="HAMAP-Rule" id="MF_00197"/>
    </source>
</evidence>
<feature type="binding site" evidence="8">
    <location>
        <position position="11"/>
    </location>
    <ligand>
        <name>substrate</name>
    </ligand>
</feature>
<keyword evidence="5 8" id="KW-0457">Lysine biosynthesis</keyword>
<sequence>MKFVKYHGAGNDFVIIDAREAELDLSRERIAAICHRRFGVGADGLMTLENDPAGQEFYMRYWNADGGESTMCGNGGRCISLFAHHLGIGGGVKYFNSSDGYHWALIVEADEHRGLVELGMIDVREVRDNGDGSYFAFTGSPHHVEFVEDVMAIDVFGRGNEIRRSARYAAMGGANVNFVQILGYGLLKVRTFERGVENETLACGTGVTAAAIVTSFVNQTDCKRFTVDAMGGKLEVSFDREDTTFQKVLLSGGAEKVFEGNIL</sequence>
<comment type="pathway">
    <text evidence="1 8">Amino-acid biosynthesis; L-lysine biosynthesis via DAP pathway; DL-2,6-diaminopimelate from LL-2,6-diaminopimelate: step 1/1.</text>
</comment>
<keyword evidence="11" id="KW-1185">Reference proteome</keyword>
<comment type="function">
    <text evidence="8">Catalyzes the stereoinversion of LL-2,6-diaminopimelate (L,L-DAP) to meso-diaminopimelate (meso-DAP), a precursor of L-lysine and an essential component of the bacterial peptidoglycan.</text>
</comment>
<dbReference type="eggNOG" id="COG0253">
    <property type="taxonomic scope" value="Bacteria"/>
</dbReference>
<evidence type="ECO:0000256" key="1">
    <source>
        <dbReference type="ARBA" id="ARBA00005196"/>
    </source>
</evidence>
<dbReference type="EMBL" id="HG934468">
    <property type="protein sequence ID" value="CDN30187.1"/>
    <property type="molecule type" value="Genomic_DNA"/>
</dbReference>
<dbReference type="EC" id="5.1.1.7" evidence="3 8"/>
<dbReference type="PATRIC" id="fig|1433126.3.peg.79"/>
<protein>
    <recommendedName>
        <fullName evidence="3 8">Diaminopimelate epimerase</fullName>
        <shortName evidence="8">DAP epimerase</shortName>
        <ecNumber evidence="3 8">5.1.1.7</ecNumber>
    </recommendedName>
    <alternativeName>
        <fullName evidence="8">PLP-independent amino acid racemase</fullName>
    </alternativeName>
</protein>
<dbReference type="UniPathway" id="UPA00034">
    <property type="reaction ID" value="UER00025"/>
</dbReference>
<evidence type="ECO:0000313" key="11">
    <source>
        <dbReference type="Proteomes" id="UP000027616"/>
    </source>
</evidence>
<feature type="binding site" evidence="8">
    <location>
        <begin position="204"/>
        <end position="205"/>
    </location>
    <ligand>
        <name>substrate</name>
    </ligand>
</feature>
<feature type="active site" description="Proton donor" evidence="8">
    <location>
        <position position="72"/>
    </location>
</feature>
<proteinExistence type="inferred from homology"/>
<dbReference type="Pfam" id="PF01678">
    <property type="entry name" value="DAP_epimerase"/>
    <property type="match status" value="2"/>
</dbReference>
<keyword evidence="6 8" id="KW-0413">Isomerase</keyword>
<keyword evidence="4 8" id="KW-0028">Amino-acid biosynthesis</keyword>
<dbReference type="GO" id="GO:0005829">
    <property type="term" value="C:cytosol"/>
    <property type="evidence" value="ECO:0007669"/>
    <property type="project" value="TreeGrafter"/>
</dbReference>
<dbReference type="Proteomes" id="UP000027616">
    <property type="component" value="Chromosome I"/>
</dbReference>
<evidence type="ECO:0000256" key="7">
    <source>
        <dbReference type="ARBA" id="ARBA00051712"/>
    </source>
</evidence>
<dbReference type="KEGG" id="rbc:BN938_0080"/>
<comment type="subcellular location">
    <subcellularLocation>
        <location evidence="8">Cytoplasm</location>
    </subcellularLocation>
</comment>
<dbReference type="STRING" id="1433126.BN938_0080"/>
<feature type="active site" description="Proton acceptor" evidence="8">
    <location>
        <position position="203"/>
    </location>
</feature>
<feature type="binding site" evidence="8">
    <location>
        <position position="175"/>
    </location>
    <ligand>
        <name>substrate</name>
    </ligand>
</feature>
<dbReference type="SUPFAM" id="SSF54506">
    <property type="entry name" value="Diaminopimelate epimerase-like"/>
    <property type="match status" value="2"/>
</dbReference>
<evidence type="ECO:0000256" key="6">
    <source>
        <dbReference type="ARBA" id="ARBA00023235"/>
    </source>
</evidence>